<dbReference type="PANTHER" id="PTHR38693">
    <property type="entry name" value="UBIQUINONE BIOSYNTHESIS PROTEIN UBIJ"/>
    <property type="match status" value="1"/>
</dbReference>
<evidence type="ECO:0000259" key="2">
    <source>
        <dbReference type="Pfam" id="PF02036"/>
    </source>
</evidence>
<accession>A0A094L4B4</accession>
<organism evidence="3 4">
    <name type="scientific">Pseudidiomarina atlantica</name>
    <dbReference type="NCBI Taxonomy" id="1517416"/>
    <lineage>
        <taxon>Bacteria</taxon>
        <taxon>Pseudomonadati</taxon>
        <taxon>Pseudomonadota</taxon>
        <taxon>Gammaproteobacteria</taxon>
        <taxon>Alteromonadales</taxon>
        <taxon>Idiomarinaceae</taxon>
        <taxon>Pseudidiomarina</taxon>
    </lineage>
</organism>
<dbReference type="UniPathway" id="UPA00232"/>
<name>A0A094L4B4_9GAMM</name>
<keyword evidence="4" id="KW-1185">Reference proteome</keyword>
<dbReference type="STRING" id="1517416.IDAT_04025"/>
<dbReference type="OrthoDB" id="5801225at2"/>
<dbReference type="Pfam" id="PF02036">
    <property type="entry name" value="SCP2"/>
    <property type="match status" value="1"/>
</dbReference>
<comment type="subcellular location">
    <subcellularLocation>
        <location evidence="1">Cytoplasm</location>
    </subcellularLocation>
</comment>
<dbReference type="InterPro" id="IPR003033">
    <property type="entry name" value="SCP2_sterol-bd_dom"/>
</dbReference>
<evidence type="ECO:0000313" key="4">
    <source>
        <dbReference type="Proteomes" id="UP000053718"/>
    </source>
</evidence>
<reference evidence="3 4" key="1">
    <citation type="submission" date="2014-06" db="EMBL/GenBank/DDBJ databases">
        <title>Draft genome sequence of Idiomarina sp. MCCC 1A10513.</title>
        <authorList>
            <person name="Du J."/>
            <person name="Lai Q."/>
            <person name="Shao Z."/>
        </authorList>
    </citation>
    <scope>NUCLEOTIDE SEQUENCE [LARGE SCALE GENOMIC DNA]</scope>
    <source>
        <strain evidence="3 4">MCCC 1A10513</strain>
    </source>
</reference>
<feature type="domain" description="SCP2" evidence="2">
    <location>
        <begin position="16"/>
        <end position="113"/>
    </location>
</feature>
<sequence>MMLWTVLPTQLLELGLNQVLALDAQTPQRRDKLAGKRLRVTLKELGAPLTVTVTETTVLLSWLDRGDVDCHIVSELAVLPELRDSANITRLIKADKLDIEGDPLLAQQLSKLVTDLDIDWPEQLSQRIGDVPAQLVTNAFRRSQKQFQQWRNDQRQWVRDTLIEEQRVLPARAEFQQFQHEVQQLRAKLDQLERHMNRHRE</sequence>
<protein>
    <recommendedName>
        <fullName evidence="1">Ubiquinone biosynthesis accessory factor UbiJ</fullName>
    </recommendedName>
</protein>
<comment type="similarity">
    <text evidence="1">Belongs to the UbiJ family.</text>
</comment>
<dbReference type="GO" id="GO:0006744">
    <property type="term" value="P:ubiquinone biosynthetic process"/>
    <property type="evidence" value="ECO:0007669"/>
    <property type="project" value="UniProtKB-UniRule"/>
</dbReference>
<evidence type="ECO:0000313" key="3">
    <source>
        <dbReference type="EMBL" id="KFZ29523.1"/>
    </source>
</evidence>
<evidence type="ECO:0000256" key="1">
    <source>
        <dbReference type="HAMAP-Rule" id="MF_02215"/>
    </source>
</evidence>
<comment type="caution">
    <text evidence="3">The sequence shown here is derived from an EMBL/GenBank/DDBJ whole genome shotgun (WGS) entry which is preliminary data.</text>
</comment>
<dbReference type="HAMAP" id="MF_02215">
    <property type="entry name" value="UbiJ"/>
    <property type="match status" value="1"/>
</dbReference>
<keyword evidence="1" id="KW-0831">Ubiquinone biosynthesis</keyword>
<dbReference type="eggNOG" id="COG3165">
    <property type="taxonomic scope" value="Bacteria"/>
</dbReference>
<dbReference type="PANTHER" id="PTHR38693:SF1">
    <property type="entry name" value="UBIQUINONE BIOSYNTHESIS ACCESSORY FACTOR UBIJ"/>
    <property type="match status" value="1"/>
</dbReference>
<dbReference type="SUPFAM" id="SSF55718">
    <property type="entry name" value="SCP-like"/>
    <property type="match status" value="1"/>
</dbReference>
<dbReference type="AlphaFoldDB" id="A0A094L4B4"/>
<dbReference type="GO" id="GO:0005737">
    <property type="term" value="C:cytoplasm"/>
    <property type="evidence" value="ECO:0007669"/>
    <property type="project" value="UniProtKB-SubCell"/>
</dbReference>
<gene>
    <name evidence="1" type="primary">ubiJ</name>
    <name evidence="3" type="ORF">IDAT_04025</name>
</gene>
<keyword evidence="1" id="KW-0963">Cytoplasm</keyword>
<dbReference type="Proteomes" id="UP000053718">
    <property type="component" value="Unassembled WGS sequence"/>
</dbReference>
<dbReference type="InterPro" id="IPR038989">
    <property type="entry name" value="UbiJ"/>
</dbReference>
<dbReference type="EMBL" id="JPIN01000002">
    <property type="protein sequence ID" value="KFZ29523.1"/>
    <property type="molecule type" value="Genomic_DNA"/>
</dbReference>
<proteinExistence type="inferred from homology"/>
<dbReference type="InterPro" id="IPR036527">
    <property type="entry name" value="SCP2_sterol-bd_dom_sf"/>
</dbReference>
<comment type="function">
    <text evidence="1">Required for ubiquinone (coenzyme Q) biosynthesis. Binds hydrophobic ubiquinone biosynthetic intermediates via its SCP2 domain and is essential for the stability of the Ubi complex. May constitute a docking platform where Ubi enzymes assemble and access their SCP2-bound polyprenyl substrates.</text>
</comment>
<comment type="pathway">
    <text evidence="1">Cofactor biosynthesis; ubiquinone biosynthesis.</text>
</comment>